<protein>
    <submittedName>
        <fullName evidence="2">Uncharacterized protein</fullName>
    </submittedName>
</protein>
<feature type="compositionally biased region" description="Polar residues" evidence="1">
    <location>
        <begin position="7"/>
        <end position="16"/>
    </location>
</feature>
<comment type="caution">
    <text evidence="2">The sequence shown here is derived from an EMBL/GenBank/DDBJ whole genome shotgun (WGS) entry which is preliminary data.</text>
</comment>
<evidence type="ECO:0000313" key="3">
    <source>
        <dbReference type="Proteomes" id="UP000237481"/>
    </source>
</evidence>
<organism evidence="2 3">
    <name type="scientific">Tolypocladium paradoxum</name>
    <dbReference type="NCBI Taxonomy" id="94208"/>
    <lineage>
        <taxon>Eukaryota</taxon>
        <taxon>Fungi</taxon>
        <taxon>Dikarya</taxon>
        <taxon>Ascomycota</taxon>
        <taxon>Pezizomycotina</taxon>
        <taxon>Sordariomycetes</taxon>
        <taxon>Hypocreomycetidae</taxon>
        <taxon>Hypocreales</taxon>
        <taxon>Ophiocordycipitaceae</taxon>
        <taxon>Tolypocladium</taxon>
    </lineage>
</organism>
<dbReference type="EMBL" id="PKSG01000473">
    <property type="protein sequence ID" value="POR35031.1"/>
    <property type="molecule type" value="Genomic_DNA"/>
</dbReference>
<dbReference type="OrthoDB" id="5235778at2759"/>
<reference evidence="2 3" key="1">
    <citation type="submission" date="2018-01" db="EMBL/GenBank/DDBJ databases">
        <title>Harnessing the power of phylogenomics to disentangle the directionality and signatures of interkingdom host jumping in the parasitic fungal genus Tolypocladium.</title>
        <authorList>
            <person name="Quandt C.A."/>
            <person name="Patterson W."/>
            <person name="Spatafora J.W."/>
        </authorList>
    </citation>
    <scope>NUCLEOTIDE SEQUENCE [LARGE SCALE GENOMIC DNA]</scope>
    <source>
        <strain evidence="2 3">NRBC 100945</strain>
    </source>
</reference>
<dbReference type="STRING" id="94208.A0A2S4KXX3"/>
<evidence type="ECO:0000256" key="1">
    <source>
        <dbReference type="SAM" id="MobiDB-lite"/>
    </source>
</evidence>
<name>A0A2S4KXX3_9HYPO</name>
<sequence>MRVGYAQGNNPQQGASAWNAPLPGPVMITKSAQRRAIDEVPLHKSQYYGRQEALRIRSGAEGATVWDGIKYGRKANGPFVRKLATQGTVVNIDVGDDYIVF</sequence>
<gene>
    <name evidence="2" type="ORF">TPAR_04772</name>
</gene>
<proteinExistence type="predicted"/>
<dbReference type="Proteomes" id="UP000237481">
    <property type="component" value="Unassembled WGS sequence"/>
</dbReference>
<accession>A0A2S4KXX3</accession>
<feature type="region of interest" description="Disordered" evidence="1">
    <location>
        <begin position="1"/>
        <end position="20"/>
    </location>
</feature>
<keyword evidence="3" id="KW-1185">Reference proteome</keyword>
<dbReference type="AlphaFoldDB" id="A0A2S4KXX3"/>
<evidence type="ECO:0000313" key="2">
    <source>
        <dbReference type="EMBL" id="POR35031.1"/>
    </source>
</evidence>